<dbReference type="RefSeq" id="WP_051314126.1">
    <property type="nucleotide sequence ID" value="NZ_AUBJ02000001.1"/>
</dbReference>
<evidence type="ECO:0000256" key="1">
    <source>
        <dbReference type="SAM" id="MobiDB-lite"/>
    </source>
</evidence>
<evidence type="ECO:0000313" key="2">
    <source>
        <dbReference type="EMBL" id="MCP2333473.1"/>
    </source>
</evidence>
<protein>
    <submittedName>
        <fullName evidence="2">Uncharacterized protein</fullName>
    </submittedName>
</protein>
<sequence length="168" mass="17919">MSAAERLAAAKGRLAGITKEHGDRRALLERRVTESREKLREQTQQRFAHAAAVAKRLHESAVRRKEAGGWDTSAATQRGGGGEFAFGPEDEEPTSDQYGGAPVGHPPARPAAEPAPAPEPRRPDVPVAGPAAPSPGAPRPGLGGPPLTSRRRRDDDEDEDYSEGGWLH</sequence>
<dbReference type="Proteomes" id="UP000791080">
    <property type="component" value="Unassembled WGS sequence"/>
</dbReference>
<reference evidence="2 3" key="1">
    <citation type="submission" date="2022-06" db="EMBL/GenBank/DDBJ databases">
        <title>Genomic Encyclopedia of Type Strains, Phase I: the one thousand microbial genomes (KMG-I) project.</title>
        <authorList>
            <person name="Kyrpides N."/>
        </authorList>
    </citation>
    <scope>NUCLEOTIDE SEQUENCE [LARGE SCALE GENOMIC DNA]</scope>
    <source>
        <strain evidence="2 3">DSM 43889</strain>
    </source>
</reference>
<keyword evidence="3" id="KW-1185">Reference proteome</keyword>
<feature type="compositionally biased region" description="Pro residues" evidence="1">
    <location>
        <begin position="104"/>
        <end position="118"/>
    </location>
</feature>
<comment type="caution">
    <text evidence="2">The sequence shown here is derived from an EMBL/GenBank/DDBJ whole genome shotgun (WGS) entry which is preliminary data.</text>
</comment>
<gene>
    <name evidence="2" type="ORF">G443_003743</name>
</gene>
<dbReference type="EMBL" id="AUBJ02000001">
    <property type="protein sequence ID" value="MCP2333473.1"/>
    <property type="molecule type" value="Genomic_DNA"/>
</dbReference>
<feature type="region of interest" description="Disordered" evidence="1">
    <location>
        <begin position="1"/>
        <end position="20"/>
    </location>
</feature>
<accession>A0ABT1JLS2</accession>
<proteinExistence type="predicted"/>
<name>A0ABT1JLS2_ACTCY</name>
<feature type="compositionally biased region" description="Basic and acidic residues" evidence="1">
    <location>
        <begin position="58"/>
        <end position="68"/>
    </location>
</feature>
<organism evidence="2 3">
    <name type="scientific">Actinoalloteichus caeruleus DSM 43889</name>
    <dbReference type="NCBI Taxonomy" id="1120930"/>
    <lineage>
        <taxon>Bacteria</taxon>
        <taxon>Bacillati</taxon>
        <taxon>Actinomycetota</taxon>
        <taxon>Actinomycetes</taxon>
        <taxon>Pseudonocardiales</taxon>
        <taxon>Pseudonocardiaceae</taxon>
        <taxon>Actinoalloteichus</taxon>
        <taxon>Actinoalloteichus cyanogriseus</taxon>
    </lineage>
</organism>
<evidence type="ECO:0000313" key="3">
    <source>
        <dbReference type="Proteomes" id="UP000791080"/>
    </source>
</evidence>
<feature type="region of interest" description="Disordered" evidence="1">
    <location>
        <begin position="58"/>
        <end position="168"/>
    </location>
</feature>